<dbReference type="Gene3D" id="2.130.10.130">
    <property type="entry name" value="Integrin alpha, N-terminal"/>
    <property type="match status" value="4"/>
</dbReference>
<evidence type="ECO:0000259" key="2">
    <source>
        <dbReference type="Pfam" id="PF07593"/>
    </source>
</evidence>
<gene>
    <name evidence="3" type="ORF">N1F79_00485</name>
</gene>
<feature type="domain" description="ASPIC/UnbV" evidence="2">
    <location>
        <begin position="539"/>
        <end position="606"/>
    </location>
</feature>
<evidence type="ECO:0000313" key="4">
    <source>
        <dbReference type="Proteomes" id="UP001337305"/>
    </source>
</evidence>
<dbReference type="PANTHER" id="PTHR16026:SF0">
    <property type="entry name" value="CARTILAGE ACIDIC PROTEIN 1"/>
    <property type="match status" value="1"/>
</dbReference>
<sequence>MKKSLLYSLIIFSIVSCKNDSEAPVEKKEEMNLSQELFSVLSPEETGISFLNDLKENMNNNGLYYEYYYNGGGVAVADFNNDGLIDIYFVHSTQSNALYLNTGNMKFKNVSRTSNAGGGYGFGTGVTLVDINNDGLMDIYYAKSGKIKDPNKRKNELLVNKGWNASGIPVFENQAQKYGLDIPDFTTQATFFDYDKDGDLDMFLLNHGIEAYDENNLKNLLKQKSKHRGNRLYKNDNGKFVDVSKQAKIINNMIGYGLGVSIADLNNDNWPDIYVGNDFSEKDFLYINNKNGTFRESSLEALGHMSNFSMGNDIADINNDGYLDIMAVDMMAEDNFSQKTSMSGMRPEKFYKNTSLGLHHQYMYNTLQLNNGVNKETNIPMFSDIAQISGVSSTDWSWAPLFFDMNNDGHKDLFISNGIKGDFRNNDFVNYRKTKQAEVIKKQRVDSKSYINDILSKMPSRKKENYFYVNNGDLTFKKETIKQSATNSNGAAYADFDNDGDIDIVVNNSAGISYIYKNNTTANNYIKLKLKGPKTNVNAIGARVELYSKSANQTIENHYTRGFQSAMADAIHFGLNRDKIIDSIKVVWNDHTSHMVKNIKPNQTITISHQDENTSPNNTVEPYEGLFTDITNQSGVNFRHKENNFDDFKNETLLPHRMSQLGPALAVADINGDGLEDFFIGGAKGYSSALYLQNASGKFSKSSKTFISDKNYEDVGAVFFDADNDGDQDLYVISGGSENEPNNNYYADRLYENKGSGNFIKNTKALPKITSSGLRVSPADFDNDGDIDLFIGGRVTPGFYGRPTKSYLLENTSSNGSISFNDVTKTIIPEMLEHTMITASVWTDMDKDGNSDLLIANEWGSIELYINESGIFKNKSKAYGLSEHIGWWSSIEVNDIDDDGDLDIIAGNLGLNYKYKATFYKPFYMYINDFDENNTDDIVLGYSQGNTVFPVRGRECTSGQMPFVKEKFKTYNGFGSASINDIYGDKLNEGIVYKATYFASAILKNKKGIFQFEPFENKAQLSSVNKILIDDFNKDETKDILLLGNLYGSEVETPRNDANYGTLLIGNSLNDYKILANSKTNLWANGDIKDAAFITIGNTKAILLARNNDKLSIIKIH</sequence>
<accession>A0ABU7XLK8</accession>
<organism evidence="3 4">
    <name type="scientific">Flavivirga spongiicola</name>
    <dbReference type="NCBI Taxonomy" id="421621"/>
    <lineage>
        <taxon>Bacteria</taxon>
        <taxon>Pseudomonadati</taxon>
        <taxon>Bacteroidota</taxon>
        <taxon>Flavobacteriia</taxon>
        <taxon>Flavobacteriales</taxon>
        <taxon>Flavobacteriaceae</taxon>
        <taxon>Flavivirga</taxon>
    </lineage>
</organism>
<evidence type="ECO:0000313" key="3">
    <source>
        <dbReference type="EMBL" id="MEF3831593.1"/>
    </source>
</evidence>
<dbReference type="EMBL" id="JAODOP010000001">
    <property type="protein sequence ID" value="MEF3831593.1"/>
    <property type="molecule type" value="Genomic_DNA"/>
</dbReference>
<dbReference type="Proteomes" id="UP001337305">
    <property type="component" value="Unassembled WGS sequence"/>
</dbReference>
<dbReference type="Pfam" id="PF13517">
    <property type="entry name" value="FG-GAP_3"/>
    <property type="match status" value="6"/>
</dbReference>
<dbReference type="InterPro" id="IPR027039">
    <property type="entry name" value="Crtac1"/>
</dbReference>
<keyword evidence="1" id="KW-0732">Signal</keyword>
<reference evidence="3 4" key="1">
    <citation type="submission" date="2022-09" db="EMBL/GenBank/DDBJ databases">
        <title>Genome sequencing of Flavivirga sp. MEBiC05379.</title>
        <authorList>
            <person name="Oh H.-M."/>
            <person name="Kwon K.K."/>
            <person name="Park M.J."/>
            <person name="Yang S.-H."/>
        </authorList>
    </citation>
    <scope>NUCLEOTIDE SEQUENCE [LARGE SCALE GENOMIC DNA]</scope>
    <source>
        <strain evidence="3 4">MEBiC05379</strain>
    </source>
</reference>
<comment type="caution">
    <text evidence="3">The sequence shown here is derived from an EMBL/GenBank/DDBJ whole genome shotgun (WGS) entry which is preliminary data.</text>
</comment>
<dbReference type="PROSITE" id="PS51257">
    <property type="entry name" value="PROKAR_LIPOPROTEIN"/>
    <property type="match status" value="1"/>
</dbReference>
<dbReference type="InterPro" id="IPR011519">
    <property type="entry name" value="UnbV_ASPIC"/>
</dbReference>
<dbReference type="SUPFAM" id="SSF69318">
    <property type="entry name" value="Integrin alpha N-terminal domain"/>
    <property type="match status" value="3"/>
</dbReference>
<name>A0ABU7XLK8_9FLAO</name>
<dbReference type="RefSeq" id="WP_303308603.1">
    <property type="nucleotide sequence ID" value="NZ_JAODOP010000001.1"/>
</dbReference>
<dbReference type="InterPro" id="IPR028994">
    <property type="entry name" value="Integrin_alpha_N"/>
</dbReference>
<dbReference type="PANTHER" id="PTHR16026">
    <property type="entry name" value="CARTILAGE ACIDIC PROTEIN 1"/>
    <property type="match status" value="1"/>
</dbReference>
<evidence type="ECO:0000256" key="1">
    <source>
        <dbReference type="ARBA" id="ARBA00022729"/>
    </source>
</evidence>
<protein>
    <submittedName>
        <fullName evidence="3">VCBS repeat-containing protein</fullName>
    </submittedName>
</protein>
<proteinExistence type="predicted"/>
<dbReference type="InterPro" id="IPR013517">
    <property type="entry name" value="FG-GAP"/>
</dbReference>
<dbReference type="Pfam" id="PF07593">
    <property type="entry name" value="UnbV_ASPIC"/>
    <property type="match status" value="1"/>
</dbReference>
<keyword evidence="4" id="KW-1185">Reference proteome</keyword>